<protein>
    <submittedName>
        <fullName evidence="2">Uncharacterized protein</fullName>
    </submittedName>
</protein>
<reference evidence="2 3" key="1">
    <citation type="submission" date="2024-11" db="EMBL/GenBank/DDBJ databases">
        <title>The Natural Products Discovery Center: Release of the First 8490 Sequenced Strains for Exploring Actinobacteria Biosynthetic Diversity.</title>
        <authorList>
            <person name="Kalkreuter E."/>
            <person name="Kautsar S.A."/>
            <person name="Yang D."/>
            <person name="Bader C.D."/>
            <person name="Teijaro C.N."/>
            <person name="Fluegel L."/>
            <person name="Davis C.M."/>
            <person name="Simpson J.R."/>
            <person name="Lauterbach L."/>
            <person name="Steele A.D."/>
            <person name="Gui C."/>
            <person name="Meng S."/>
            <person name="Li G."/>
            <person name="Viehrig K."/>
            <person name="Ye F."/>
            <person name="Su P."/>
            <person name="Kiefer A.F."/>
            <person name="Nichols A."/>
            <person name="Cepeda A.J."/>
            <person name="Yan W."/>
            <person name="Fan B."/>
            <person name="Jiang Y."/>
            <person name="Adhikari A."/>
            <person name="Zheng C.-J."/>
            <person name="Schuster L."/>
            <person name="Cowan T.M."/>
            <person name="Smanski M.J."/>
            <person name="Chevrette M.G."/>
            <person name="De Carvalho L.P.S."/>
            <person name="Shen B."/>
        </authorList>
    </citation>
    <scope>NUCLEOTIDE SEQUENCE [LARGE SCALE GENOMIC DNA]</scope>
    <source>
        <strain evidence="2 3">NPDC077433</strain>
    </source>
</reference>
<name>A0ABW8LCF1_9GAMM</name>
<dbReference type="EMBL" id="JBJDPD010000019">
    <property type="protein sequence ID" value="MFK4001638.1"/>
    <property type="molecule type" value="Genomic_DNA"/>
</dbReference>
<evidence type="ECO:0000313" key="2">
    <source>
        <dbReference type="EMBL" id="MFK4001638.1"/>
    </source>
</evidence>
<accession>A0ABW8LCF1</accession>
<keyword evidence="1" id="KW-0472">Membrane</keyword>
<feature type="transmembrane region" description="Helical" evidence="1">
    <location>
        <begin position="153"/>
        <end position="174"/>
    </location>
</feature>
<comment type="caution">
    <text evidence="2">The sequence shown here is derived from an EMBL/GenBank/DDBJ whole genome shotgun (WGS) entry which is preliminary data.</text>
</comment>
<dbReference type="RefSeq" id="WP_404672259.1">
    <property type="nucleotide sequence ID" value="NZ_JBJDPD010000019.1"/>
</dbReference>
<keyword evidence="1" id="KW-0812">Transmembrane</keyword>
<proteinExistence type="predicted"/>
<organism evidence="2 3">
    <name type="scientific">Psychrobacter namhaensis</name>
    <dbReference type="NCBI Taxonomy" id="292734"/>
    <lineage>
        <taxon>Bacteria</taxon>
        <taxon>Pseudomonadati</taxon>
        <taxon>Pseudomonadota</taxon>
        <taxon>Gammaproteobacteria</taxon>
        <taxon>Moraxellales</taxon>
        <taxon>Moraxellaceae</taxon>
        <taxon>Psychrobacter</taxon>
    </lineage>
</organism>
<keyword evidence="3" id="KW-1185">Reference proteome</keyword>
<sequence length="196" mass="22314">MTDKNINLCDTEDEKLRYNISMFPSLLLLKKGMPEGKGLMRKLTKGLSKIPRKQKIQIADIFDNIATTQEKGSIKPEDINLEEGGLSSHPYESLVRTFGAEKSTHLLEHARIVDDCLSQKFNSKLITNFKTYLFKTFNYEDEVLNTSMPVGSFYSFIVLSFIANLDALVHAAFYSKDIKPISLGWLFMHKLGRVIN</sequence>
<keyword evidence="1" id="KW-1133">Transmembrane helix</keyword>
<dbReference type="Proteomes" id="UP001620234">
    <property type="component" value="Unassembled WGS sequence"/>
</dbReference>
<evidence type="ECO:0000313" key="3">
    <source>
        <dbReference type="Proteomes" id="UP001620234"/>
    </source>
</evidence>
<gene>
    <name evidence="2" type="ORF">ACI2I3_09855</name>
</gene>
<evidence type="ECO:0000256" key="1">
    <source>
        <dbReference type="SAM" id="Phobius"/>
    </source>
</evidence>